<dbReference type="PANTHER" id="PTHR34700:SF4">
    <property type="entry name" value="PHAGE-LIKE ELEMENT PBSX PROTEIN XKDP"/>
    <property type="match status" value="1"/>
</dbReference>
<accession>Q2JFZ6</accession>
<dbReference type="CDD" id="cd00118">
    <property type="entry name" value="LysM"/>
    <property type="match status" value="1"/>
</dbReference>
<feature type="transmembrane region" description="Helical" evidence="2">
    <location>
        <begin position="112"/>
        <end position="135"/>
    </location>
</feature>
<sequence>MSTPLPPPSTPLRSARPSSPPASMTSASPAAAPRSRRRLPRAGDPPYRMVDDRAGSVPARQPVPVVSAELRSRERLRAAGAIAAIAGVVLGVPVVLILVLGPPLQSRDGTGAVVRAILALLFWAAWLHFTACLIAECRAELRGTGLAPRIPLGGAPQNLARRLVATSVLFSGTTVLVAPMTYARAPAVPPAPGRMGTAMPVSTTSAALVAPRPAPDDRAPALTRGDRAPVTTTTDPGAGAPTQQTWPSRPEPGSSPAGPAGRMTPRVRHAELISPIADPNGRLMPNGRMMKLYEVRPAEGRHHDTLWGIAERFLGDGLRYREIFDLNEGRAQPDGRTLSKPSLIHAGWVLLLPADAQGEGLQTLHVPDSVPGWPAAETGTAPPTPGGYDLTDLDNHGPGDPGLDDPEPSYPDFEDPGPGDSDGRLGASRALAVLDDTAAVVSARNTAVVTGGPTTPGLLTSDSFGPSSQGLLGIAAASLLAAGVMVALSTRRAGPASPPEDETERALLLAADTDAARFVDRSLRVLSAGLTDLGRLLPPVYAAILTDDLLILHMAPAEEEPPPPPWTVGEAPGSWRIERMPGLPGDQPAQMIAQMTAGVPAPFPALVTFGRDDAGSRILVDLEGAPGIISLIGDLDVATEVAIAVAIELGTNVWSDDLRVCLVGFPADTGADLTTIAPARVWTADDLSAVLDELAGPQDDAGRTGVDPAPADPPTVTAGGRDRVTGNPRALAPDLLILAAPPAAADVARLTRMANGRDDAVGVLTVGDTPAARWRFTVESDRRVSLGVLGVQVRAQALSMTEYTSITALFHRADAAGSPARASGSLPDESLPDEGPPPPPVSQPPAGPIVAGPTATGPATTRPDEPTRPPSQRGSMPGALPWTPKLSALTGPAFPQPLSTVPTPAGPLPDPGSATPEPRGAEPQDMHGRAAVLPGTGFPPTISPSDDDPTRPPSNGRRLPTEPPPPTPKPPSPPRRTASAGPVLPTTTDTGDAPEAAGLLAHPGRPLIHPTDIPRVPPVVYFETPRMRANRQGRVPAESIQPGTEAPPGPPAPPPPTTGYRTAIPPRPPIPPPNERLAADAHRAPPQTARARYADGDTTVPDVGVSRPPTGTPGAAPQRVPLETTPPADPTAPAEAQVRILGLPTVEGPGRPPAERIDLLTEVIVYLALHREGVDSRLLAEEIWPSDTTEEIADAALTEARQWLGTDASGLPRIMIGPDGRWWLSPDVRCDWELFVAYTHRAGLPGSDAEADLTTALRMVSGPLWTDLPAGRYRWATTGPIARSTRAGVVDVAHRLAQLTLDFGDTMTAMAACRTGLRAVPTSEVLWRDLLRTVAARGDRRTLQAVATEMYRTIGVGGVRRGGRAEAETDALVQTLLPGFRRGRR</sequence>
<evidence type="ECO:0000313" key="5">
    <source>
        <dbReference type="Proteomes" id="UP000001937"/>
    </source>
</evidence>
<feature type="compositionally biased region" description="Basic and acidic residues" evidence="1">
    <location>
        <begin position="214"/>
        <end position="227"/>
    </location>
</feature>
<organism evidence="4 5">
    <name type="scientific">Frankia casuarinae (strain DSM 45818 / CECT 9043 / HFP020203 / CcI3)</name>
    <dbReference type="NCBI Taxonomy" id="106370"/>
    <lineage>
        <taxon>Bacteria</taxon>
        <taxon>Bacillati</taxon>
        <taxon>Actinomycetota</taxon>
        <taxon>Actinomycetes</taxon>
        <taxon>Frankiales</taxon>
        <taxon>Frankiaceae</taxon>
        <taxon>Frankia</taxon>
    </lineage>
</organism>
<dbReference type="InterPro" id="IPR018392">
    <property type="entry name" value="LysM"/>
</dbReference>
<feature type="transmembrane region" description="Helical" evidence="2">
    <location>
        <begin position="78"/>
        <end position="100"/>
    </location>
</feature>
<dbReference type="PANTHER" id="PTHR34700">
    <property type="entry name" value="POTASSIUM BINDING PROTEIN KBP"/>
    <property type="match status" value="1"/>
</dbReference>
<feature type="compositionally biased region" description="Low complexity" evidence="1">
    <location>
        <begin position="704"/>
        <end position="719"/>
    </location>
</feature>
<keyword evidence="2" id="KW-1133">Transmembrane helix</keyword>
<feature type="domain" description="Bacterial transcriptional activator" evidence="3">
    <location>
        <begin position="1230"/>
        <end position="1377"/>
    </location>
</feature>
<feature type="region of interest" description="Disordered" evidence="1">
    <location>
        <begin position="697"/>
        <end position="724"/>
    </location>
</feature>
<dbReference type="STRING" id="106370.Francci3_0409"/>
<keyword evidence="5" id="KW-1185">Reference proteome</keyword>
<protein>
    <submittedName>
        <fullName evidence="4">Peptidoglycan-binding LysM</fullName>
    </submittedName>
</protein>
<reference evidence="4 5" key="1">
    <citation type="journal article" date="2007" name="Genome Res.">
        <title>Genome characteristics of facultatively symbiotic Frankia sp. strains reflect host range and host plant biogeography.</title>
        <authorList>
            <person name="Normand P."/>
            <person name="Lapierre P."/>
            <person name="Tisa L.S."/>
            <person name="Gogarten J.P."/>
            <person name="Alloisio N."/>
            <person name="Bagnarol E."/>
            <person name="Bassi C.A."/>
            <person name="Berry A.M."/>
            <person name="Bickhart D.M."/>
            <person name="Choisne N."/>
            <person name="Couloux A."/>
            <person name="Cournoyer B."/>
            <person name="Cruveiller S."/>
            <person name="Daubin V."/>
            <person name="Demange N."/>
            <person name="Francino M.P."/>
            <person name="Goltsman E."/>
            <person name="Huang Y."/>
            <person name="Kopp O.R."/>
            <person name="Labarre L."/>
            <person name="Lapidus A."/>
            <person name="Lavire C."/>
            <person name="Marechal J."/>
            <person name="Martinez M."/>
            <person name="Mastronunzio J.E."/>
            <person name="Mullin B.C."/>
            <person name="Niemann J."/>
            <person name="Pujic P."/>
            <person name="Rawnsley T."/>
            <person name="Rouy Z."/>
            <person name="Schenowitz C."/>
            <person name="Sellstedt A."/>
            <person name="Tavares F."/>
            <person name="Tomkins J.P."/>
            <person name="Vallenet D."/>
            <person name="Valverde C."/>
            <person name="Wall L.G."/>
            <person name="Wang Y."/>
            <person name="Medigue C."/>
            <person name="Benson D.R."/>
        </authorList>
    </citation>
    <scope>NUCLEOTIDE SEQUENCE [LARGE SCALE GENOMIC DNA]</scope>
    <source>
        <strain evidence="5">DSM 45818 / CECT 9043 / CcI3</strain>
    </source>
</reference>
<feature type="region of interest" description="Disordered" evidence="1">
    <location>
        <begin position="1"/>
        <end position="58"/>
    </location>
</feature>
<dbReference type="InterPro" id="IPR011990">
    <property type="entry name" value="TPR-like_helical_dom_sf"/>
</dbReference>
<feature type="compositionally biased region" description="Pro residues" evidence="1">
    <location>
        <begin position="961"/>
        <end position="974"/>
    </location>
</feature>
<keyword evidence="2" id="KW-0472">Membrane</keyword>
<dbReference type="InterPro" id="IPR036779">
    <property type="entry name" value="LysM_dom_sf"/>
</dbReference>
<evidence type="ECO:0000256" key="2">
    <source>
        <dbReference type="SAM" id="Phobius"/>
    </source>
</evidence>
<name>Q2JFZ6_FRACC</name>
<dbReference type="Gene3D" id="1.25.40.10">
    <property type="entry name" value="Tetratricopeptide repeat domain"/>
    <property type="match status" value="1"/>
</dbReference>
<feature type="compositionally biased region" description="Acidic residues" evidence="1">
    <location>
        <begin position="402"/>
        <end position="417"/>
    </location>
</feature>
<keyword evidence="2" id="KW-0812">Transmembrane</keyword>
<dbReference type="eggNOG" id="COG1652">
    <property type="taxonomic scope" value="Bacteria"/>
</dbReference>
<proteinExistence type="predicted"/>
<dbReference type="HOGENOM" id="CLU_005332_0_0_11"/>
<evidence type="ECO:0000259" key="3">
    <source>
        <dbReference type="SMART" id="SM01043"/>
    </source>
</evidence>
<feature type="compositionally biased region" description="Basic and acidic residues" evidence="1">
    <location>
        <begin position="919"/>
        <end position="928"/>
    </location>
</feature>
<dbReference type="Proteomes" id="UP000001937">
    <property type="component" value="Chromosome"/>
</dbReference>
<feature type="compositionally biased region" description="Pro residues" evidence="1">
    <location>
        <begin position="1065"/>
        <end position="1074"/>
    </location>
</feature>
<feature type="compositionally biased region" description="Pro residues" evidence="1">
    <location>
        <begin position="1"/>
        <end position="10"/>
    </location>
</feature>
<feature type="compositionally biased region" description="Low complexity" evidence="1">
    <location>
        <begin position="371"/>
        <end position="381"/>
    </location>
</feature>
<feature type="compositionally biased region" description="Low complexity" evidence="1">
    <location>
        <begin position="848"/>
        <end position="861"/>
    </location>
</feature>
<dbReference type="KEGG" id="fra:Francci3_0409"/>
<dbReference type="InterPro" id="IPR005158">
    <property type="entry name" value="BTAD"/>
</dbReference>
<feature type="compositionally biased region" description="Low complexity" evidence="1">
    <location>
        <begin position="228"/>
        <end position="262"/>
    </location>
</feature>
<evidence type="ECO:0000313" key="4">
    <source>
        <dbReference type="EMBL" id="ABD09796.1"/>
    </source>
</evidence>
<feature type="region of interest" description="Disordered" evidence="1">
    <location>
        <begin position="362"/>
        <end position="425"/>
    </location>
</feature>
<dbReference type="EMBL" id="CP000249">
    <property type="protein sequence ID" value="ABD09796.1"/>
    <property type="molecule type" value="Genomic_DNA"/>
</dbReference>
<dbReference type="Gene3D" id="3.10.350.10">
    <property type="entry name" value="LysM domain"/>
    <property type="match status" value="1"/>
</dbReference>
<evidence type="ECO:0000256" key="1">
    <source>
        <dbReference type="SAM" id="MobiDB-lite"/>
    </source>
</evidence>
<feature type="region of interest" description="Disordered" evidence="1">
    <location>
        <begin position="817"/>
        <end position="1121"/>
    </location>
</feature>
<feature type="compositionally biased region" description="Pro residues" evidence="1">
    <location>
        <begin position="834"/>
        <end position="847"/>
    </location>
</feature>
<feature type="compositionally biased region" description="Pro residues" evidence="1">
    <location>
        <begin position="1045"/>
        <end position="1057"/>
    </location>
</feature>
<dbReference type="SMART" id="SM01043">
    <property type="entry name" value="BTAD"/>
    <property type="match status" value="1"/>
</dbReference>
<feature type="region of interest" description="Disordered" evidence="1">
    <location>
        <begin position="196"/>
        <end position="264"/>
    </location>
</feature>
<gene>
    <name evidence="4" type="ordered locus">Francci3_0409</name>
</gene>
<dbReference type="InterPro" id="IPR052196">
    <property type="entry name" value="Bact_Kbp"/>
</dbReference>
<feature type="compositionally biased region" description="Low complexity" evidence="1">
    <location>
        <begin position="11"/>
        <end position="33"/>
    </location>
</feature>